<reference evidence="2 3" key="1">
    <citation type="submission" date="2021-08" db="EMBL/GenBank/DDBJ databases">
        <title>complete genome sequencing of Deefgea sp. D25.</title>
        <authorList>
            <person name="Bae J.-W."/>
            <person name="Gim D.-H."/>
        </authorList>
    </citation>
    <scope>NUCLEOTIDE SEQUENCE [LARGE SCALE GENOMIC DNA]</scope>
    <source>
        <strain evidence="2 3">D25</strain>
    </source>
</reference>
<sequence>MKRGMIDFWVGLFATAGVVALLFLALQVSSSSSLPATSSYTLIANFENIGGLKTRSPIKSAGVVVGRVTSITLDSERYVARVEMALDSRYHFSKDSSAEILTSGLLGEQYIGITPGAEEKNLAAGDAFKVTSSAIVLEQLISRFLFSQADKTNSSEK</sequence>
<dbReference type="PANTHER" id="PTHR33371:SF4">
    <property type="entry name" value="INTERMEMBRANE PHOSPHOLIPID TRANSPORT SYSTEM BINDING PROTEIN MLAD"/>
    <property type="match status" value="1"/>
</dbReference>
<proteinExistence type="predicted"/>
<dbReference type="Pfam" id="PF02470">
    <property type="entry name" value="MlaD"/>
    <property type="match status" value="1"/>
</dbReference>
<evidence type="ECO:0000313" key="2">
    <source>
        <dbReference type="EMBL" id="QZA77174.1"/>
    </source>
</evidence>
<dbReference type="InterPro" id="IPR030970">
    <property type="entry name" value="ABC_MlaD"/>
</dbReference>
<name>A0ABX8Z738_9NEIS</name>
<evidence type="ECO:0000313" key="3">
    <source>
        <dbReference type="Proteomes" id="UP000825679"/>
    </source>
</evidence>
<feature type="domain" description="Mce/MlaD" evidence="1">
    <location>
        <begin position="39"/>
        <end position="116"/>
    </location>
</feature>
<dbReference type="PANTHER" id="PTHR33371">
    <property type="entry name" value="INTERMEMBRANE PHOSPHOLIPID TRANSPORT SYSTEM BINDING PROTEIN MLAD-RELATED"/>
    <property type="match status" value="1"/>
</dbReference>
<keyword evidence="3" id="KW-1185">Reference proteome</keyword>
<gene>
    <name evidence="2" type="primary">mlaD</name>
    <name evidence="2" type="ORF">K4H28_12880</name>
</gene>
<accession>A0ABX8Z738</accession>
<dbReference type="NCBIfam" id="TIGR04430">
    <property type="entry name" value="OM_asym_MlaD"/>
    <property type="match status" value="1"/>
</dbReference>
<dbReference type="EMBL" id="CP081150">
    <property type="protein sequence ID" value="QZA77174.1"/>
    <property type="molecule type" value="Genomic_DNA"/>
</dbReference>
<organism evidence="2 3">
    <name type="scientific">Deefgea tanakiae</name>
    <dbReference type="NCBI Taxonomy" id="2865840"/>
    <lineage>
        <taxon>Bacteria</taxon>
        <taxon>Pseudomonadati</taxon>
        <taxon>Pseudomonadota</taxon>
        <taxon>Betaproteobacteria</taxon>
        <taxon>Neisseriales</taxon>
        <taxon>Chitinibacteraceae</taxon>
        <taxon>Deefgea</taxon>
    </lineage>
</organism>
<dbReference type="InterPro" id="IPR052336">
    <property type="entry name" value="MlaD_Phospholipid_Transporter"/>
</dbReference>
<evidence type="ECO:0000259" key="1">
    <source>
        <dbReference type="Pfam" id="PF02470"/>
    </source>
</evidence>
<dbReference type="RefSeq" id="WP_221005557.1">
    <property type="nucleotide sequence ID" value="NZ_CP081150.1"/>
</dbReference>
<protein>
    <submittedName>
        <fullName evidence="2">Outer membrane lipid asymmetry maintenance protein MlaD</fullName>
    </submittedName>
</protein>
<dbReference type="Proteomes" id="UP000825679">
    <property type="component" value="Chromosome"/>
</dbReference>
<dbReference type="InterPro" id="IPR003399">
    <property type="entry name" value="Mce/MlaD"/>
</dbReference>